<dbReference type="PANTHER" id="PTHR46149">
    <property type="entry name" value="MIP08469P"/>
    <property type="match status" value="1"/>
</dbReference>
<dbReference type="PRINTS" id="PR00449">
    <property type="entry name" value="RASTRNSFRMNG"/>
</dbReference>
<dbReference type="InterPro" id="IPR052236">
    <property type="entry name" value="Small_GTPase_RasD"/>
</dbReference>
<dbReference type="OrthoDB" id="265044at2759"/>
<dbReference type="Pfam" id="PF00071">
    <property type="entry name" value="Ras"/>
    <property type="match status" value="1"/>
</dbReference>
<dbReference type="STRING" id="45351.A7T133"/>
<dbReference type="AlphaFoldDB" id="A7T133"/>
<dbReference type="EMBL" id="DS470073">
    <property type="protein sequence ID" value="EDO30327.1"/>
    <property type="molecule type" value="Genomic_DNA"/>
</dbReference>
<keyword evidence="6" id="KW-0472">Membrane</keyword>
<evidence type="ECO:0000256" key="6">
    <source>
        <dbReference type="ARBA" id="ARBA00023136"/>
    </source>
</evidence>
<dbReference type="GO" id="GO:0005886">
    <property type="term" value="C:plasma membrane"/>
    <property type="evidence" value="ECO:0000318"/>
    <property type="project" value="GO_Central"/>
</dbReference>
<dbReference type="PROSITE" id="PS51421">
    <property type="entry name" value="RAS"/>
    <property type="match status" value="1"/>
</dbReference>
<accession>A7T133</accession>
<evidence type="ECO:0000256" key="8">
    <source>
        <dbReference type="ARBA" id="ARBA00023289"/>
    </source>
</evidence>
<dbReference type="InterPro" id="IPR027417">
    <property type="entry name" value="P-loop_NTPase"/>
</dbReference>
<dbReference type="PhylomeDB" id="A7T133"/>
<sequence length="204" mass="23198">MKEKRNSLHEIAVFGGAGVGKTSIVKRFYCGKFSEEYEPTVEDCYSKVLNKNGSIMVLNTTDSSGSYQFPAMREVAIKRASGFILVYSLDSKFSFEELKRLLYEVIEKKKSADIPVVLVGNKKDLEEQREVSSEQVVKEVMAFAREKGCEGKLNMRQVETSAKDDCNISDVFDEVVDMLEDCTHSPCEKKKRFKRIIKNKCTIM</sequence>
<evidence type="ECO:0000256" key="9">
    <source>
        <dbReference type="ARBA" id="ARBA00038061"/>
    </source>
</evidence>
<dbReference type="eggNOG" id="KOG0395">
    <property type="taxonomic scope" value="Eukaryota"/>
</dbReference>
<dbReference type="KEGG" id="nve:5501081"/>
<evidence type="ECO:0000313" key="10">
    <source>
        <dbReference type="EMBL" id="EDO30327.1"/>
    </source>
</evidence>
<dbReference type="GO" id="GO:0005525">
    <property type="term" value="F:GTP binding"/>
    <property type="evidence" value="ECO:0000318"/>
    <property type="project" value="GO_Central"/>
</dbReference>
<dbReference type="SUPFAM" id="SSF52540">
    <property type="entry name" value="P-loop containing nucleoside triphosphate hydrolases"/>
    <property type="match status" value="1"/>
</dbReference>
<keyword evidence="4" id="KW-0547">Nucleotide-binding</keyword>
<name>A7T133_NEMVE</name>
<comment type="similarity">
    <text evidence="9">Belongs to the small GTPase superfamily. RasD family.</text>
</comment>
<dbReference type="FunFam" id="3.40.50.300:FF:000475">
    <property type="entry name" value="GTP-binding protein Rhes"/>
    <property type="match status" value="1"/>
</dbReference>
<keyword evidence="3" id="KW-0488">Methylation</keyword>
<keyword evidence="8" id="KW-0636">Prenylation</keyword>
<evidence type="ECO:0000256" key="5">
    <source>
        <dbReference type="ARBA" id="ARBA00023134"/>
    </source>
</evidence>
<evidence type="ECO:0000256" key="1">
    <source>
        <dbReference type="ARBA" id="ARBA00004193"/>
    </source>
</evidence>
<keyword evidence="11" id="KW-1185">Reference proteome</keyword>
<dbReference type="Gene3D" id="3.40.50.300">
    <property type="entry name" value="P-loop containing nucleotide triphosphate hydrolases"/>
    <property type="match status" value="1"/>
</dbReference>
<keyword evidence="2" id="KW-1003">Cell membrane</keyword>
<dbReference type="InterPro" id="IPR005225">
    <property type="entry name" value="Small_GTP-bd"/>
</dbReference>
<dbReference type="NCBIfam" id="TIGR00231">
    <property type="entry name" value="small_GTP"/>
    <property type="match status" value="1"/>
</dbReference>
<organism evidence="10 11">
    <name type="scientific">Nematostella vectensis</name>
    <name type="common">Starlet sea anemone</name>
    <dbReference type="NCBI Taxonomy" id="45351"/>
    <lineage>
        <taxon>Eukaryota</taxon>
        <taxon>Metazoa</taxon>
        <taxon>Cnidaria</taxon>
        <taxon>Anthozoa</taxon>
        <taxon>Hexacorallia</taxon>
        <taxon>Actiniaria</taxon>
        <taxon>Edwardsiidae</taxon>
        <taxon>Nematostella</taxon>
    </lineage>
</organism>
<evidence type="ECO:0000256" key="2">
    <source>
        <dbReference type="ARBA" id="ARBA00022475"/>
    </source>
</evidence>
<dbReference type="SMART" id="SM00175">
    <property type="entry name" value="RAB"/>
    <property type="match status" value="1"/>
</dbReference>
<keyword evidence="7" id="KW-0449">Lipoprotein</keyword>
<dbReference type="GO" id="GO:0019003">
    <property type="term" value="F:GDP binding"/>
    <property type="evidence" value="ECO:0000318"/>
    <property type="project" value="GO_Central"/>
</dbReference>
<reference evidence="10 11" key="1">
    <citation type="journal article" date="2007" name="Science">
        <title>Sea anemone genome reveals ancestral eumetazoan gene repertoire and genomic organization.</title>
        <authorList>
            <person name="Putnam N.H."/>
            <person name="Srivastava M."/>
            <person name="Hellsten U."/>
            <person name="Dirks B."/>
            <person name="Chapman J."/>
            <person name="Salamov A."/>
            <person name="Terry A."/>
            <person name="Shapiro H."/>
            <person name="Lindquist E."/>
            <person name="Kapitonov V.V."/>
            <person name="Jurka J."/>
            <person name="Genikhovich G."/>
            <person name="Grigoriev I.V."/>
            <person name="Lucas S.M."/>
            <person name="Steele R.E."/>
            <person name="Finnerty J.R."/>
            <person name="Technau U."/>
            <person name="Martindale M.Q."/>
            <person name="Rokhsar D.S."/>
        </authorList>
    </citation>
    <scope>NUCLEOTIDE SEQUENCE [LARGE SCALE GENOMIC DNA]</scope>
    <source>
        <strain evidence="11">CH2 X CH6</strain>
    </source>
</reference>
<dbReference type="PANTHER" id="PTHR46149:SF7">
    <property type="entry name" value="GTP-BINDING PROTEIN DI-RAS2"/>
    <property type="match status" value="1"/>
</dbReference>
<evidence type="ECO:0000256" key="4">
    <source>
        <dbReference type="ARBA" id="ARBA00022741"/>
    </source>
</evidence>
<evidence type="ECO:0000313" key="11">
    <source>
        <dbReference type="Proteomes" id="UP000001593"/>
    </source>
</evidence>
<dbReference type="SMART" id="SM00173">
    <property type="entry name" value="RAS"/>
    <property type="match status" value="1"/>
</dbReference>
<comment type="subcellular location">
    <subcellularLocation>
        <location evidence="1">Cell membrane</location>
        <topology evidence="1">Lipid-anchor</topology>
    </subcellularLocation>
</comment>
<dbReference type="PROSITE" id="PS51419">
    <property type="entry name" value="RAB"/>
    <property type="match status" value="1"/>
</dbReference>
<gene>
    <name evidence="10" type="ORF">NEMVEDRAFT_v1g176098</name>
</gene>
<evidence type="ECO:0008006" key="12">
    <source>
        <dbReference type="Google" id="ProtNLM"/>
    </source>
</evidence>
<protein>
    <recommendedName>
        <fullName evidence="12">Small monomeric GTPase</fullName>
    </recommendedName>
</protein>
<dbReference type="Proteomes" id="UP000001593">
    <property type="component" value="Unassembled WGS sequence"/>
</dbReference>
<proteinExistence type="inferred from homology"/>
<dbReference type="SMART" id="SM00174">
    <property type="entry name" value="RHO"/>
    <property type="match status" value="1"/>
</dbReference>
<dbReference type="OMA" id="QVVTEVF"/>
<dbReference type="InterPro" id="IPR001806">
    <property type="entry name" value="Small_GTPase"/>
</dbReference>
<evidence type="ECO:0000256" key="7">
    <source>
        <dbReference type="ARBA" id="ARBA00023288"/>
    </source>
</evidence>
<keyword evidence="5" id="KW-0342">GTP-binding</keyword>
<dbReference type="InParanoid" id="A7T133"/>
<dbReference type="GO" id="GO:0003924">
    <property type="term" value="F:GTPase activity"/>
    <property type="evidence" value="ECO:0000318"/>
    <property type="project" value="GO_Central"/>
</dbReference>
<dbReference type="HOGENOM" id="CLU_041217_9_8_1"/>
<evidence type="ECO:0000256" key="3">
    <source>
        <dbReference type="ARBA" id="ARBA00022481"/>
    </source>
</evidence>